<accession>A0AAW0P4Y3</accession>
<comment type="caution">
    <text evidence="6">The sequence shown here is derived from an EMBL/GenBank/DDBJ whole genome shotgun (WGS) entry which is preliminary data.</text>
</comment>
<dbReference type="InterPro" id="IPR018499">
    <property type="entry name" value="Tetraspanin/Peripherin"/>
</dbReference>
<dbReference type="InterPro" id="IPR042026">
    <property type="entry name" value="Peripherin_LEL"/>
</dbReference>
<evidence type="ECO:0000256" key="5">
    <source>
        <dbReference type="SAM" id="MobiDB-lite"/>
    </source>
</evidence>
<keyword evidence="4" id="KW-0472">Membrane</keyword>
<dbReference type="Proteomes" id="UP001460270">
    <property type="component" value="Unassembled WGS sequence"/>
</dbReference>
<dbReference type="AlphaFoldDB" id="A0AAW0P4Y3"/>
<evidence type="ECO:0000256" key="3">
    <source>
        <dbReference type="ARBA" id="ARBA00022989"/>
    </source>
</evidence>
<reference evidence="7" key="1">
    <citation type="submission" date="2024-04" db="EMBL/GenBank/DDBJ databases">
        <title>Salinicola lusitanus LLJ914,a marine bacterium isolated from the Okinawa Trough.</title>
        <authorList>
            <person name="Li J."/>
        </authorList>
    </citation>
    <scope>NUCLEOTIDE SEQUENCE [LARGE SCALE GENOMIC DNA]</scope>
</reference>
<proteinExistence type="predicted"/>
<protein>
    <submittedName>
        <fullName evidence="6">Uncharacterized protein</fullName>
    </submittedName>
</protein>
<dbReference type="GO" id="GO:0016020">
    <property type="term" value="C:membrane"/>
    <property type="evidence" value="ECO:0007669"/>
    <property type="project" value="UniProtKB-SubCell"/>
</dbReference>
<dbReference type="InterPro" id="IPR008952">
    <property type="entry name" value="Tetraspanin_EC2_sf"/>
</dbReference>
<dbReference type="Pfam" id="PF00335">
    <property type="entry name" value="Tetraspanin"/>
    <property type="match status" value="1"/>
</dbReference>
<dbReference type="CDD" id="cd03162">
    <property type="entry name" value="peripherin_like_LEL"/>
    <property type="match status" value="1"/>
</dbReference>
<dbReference type="PRINTS" id="PR00218">
    <property type="entry name" value="PERIPHERNRDS"/>
</dbReference>
<gene>
    <name evidence="6" type="ORF">WMY93_013970</name>
</gene>
<keyword evidence="7" id="KW-1185">Reference proteome</keyword>
<dbReference type="SUPFAM" id="SSF48652">
    <property type="entry name" value="Tetraspanin"/>
    <property type="match status" value="1"/>
</dbReference>
<name>A0AAW0P4Y3_9GOBI</name>
<evidence type="ECO:0000313" key="7">
    <source>
        <dbReference type="Proteomes" id="UP001460270"/>
    </source>
</evidence>
<evidence type="ECO:0000256" key="4">
    <source>
        <dbReference type="ARBA" id="ARBA00023136"/>
    </source>
</evidence>
<keyword evidence="2" id="KW-0812">Transmembrane</keyword>
<dbReference type="Gene3D" id="1.10.1450.10">
    <property type="entry name" value="Tetraspanin"/>
    <property type="match status" value="1"/>
</dbReference>
<feature type="region of interest" description="Disordered" evidence="5">
    <location>
        <begin position="169"/>
        <end position="190"/>
    </location>
</feature>
<sequence>MLNMFLTGCMVFNALLLLTAFLCFLMRIPMQFTLAEGLKSGMRFYKDTDTPGRCYMKRTIDLMQMEFRCCGTKSFRDWFEIQWVSNRYLDFSAKEVRDRIGSNVDGQYLMDGVRSAALRPLHRGADVWKRGCSEALLSYYGGMMNTIGALVILVTMSGSRWPTVRPDFPLVPGEPRRPGERERGLPAGEEREGNVHDIMAKMKSAGKGAKVEEEERRPCCQLNHTAALTHGTFTTHCCRHCLHDKPA</sequence>
<evidence type="ECO:0000256" key="2">
    <source>
        <dbReference type="ARBA" id="ARBA00022692"/>
    </source>
</evidence>
<feature type="compositionally biased region" description="Basic and acidic residues" evidence="5">
    <location>
        <begin position="174"/>
        <end position="190"/>
    </location>
</feature>
<keyword evidence="3" id="KW-1133">Transmembrane helix</keyword>
<dbReference type="InterPro" id="IPR000830">
    <property type="entry name" value="Peripherin/rom-1"/>
</dbReference>
<dbReference type="EMBL" id="JBBPFD010000009">
    <property type="protein sequence ID" value="KAK7913759.1"/>
    <property type="molecule type" value="Genomic_DNA"/>
</dbReference>
<organism evidence="6 7">
    <name type="scientific">Mugilogobius chulae</name>
    <name type="common">yellowstripe goby</name>
    <dbReference type="NCBI Taxonomy" id="88201"/>
    <lineage>
        <taxon>Eukaryota</taxon>
        <taxon>Metazoa</taxon>
        <taxon>Chordata</taxon>
        <taxon>Craniata</taxon>
        <taxon>Vertebrata</taxon>
        <taxon>Euteleostomi</taxon>
        <taxon>Actinopterygii</taxon>
        <taxon>Neopterygii</taxon>
        <taxon>Teleostei</taxon>
        <taxon>Neoteleostei</taxon>
        <taxon>Acanthomorphata</taxon>
        <taxon>Gobiaria</taxon>
        <taxon>Gobiiformes</taxon>
        <taxon>Gobioidei</taxon>
        <taxon>Gobiidae</taxon>
        <taxon>Gobionellinae</taxon>
        <taxon>Mugilogobius</taxon>
    </lineage>
</organism>
<comment type="subcellular location">
    <subcellularLocation>
        <location evidence="1">Membrane</location>
        <topology evidence="1">Multi-pass membrane protein</topology>
    </subcellularLocation>
</comment>
<evidence type="ECO:0000256" key="1">
    <source>
        <dbReference type="ARBA" id="ARBA00004141"/>
    </source>
</evidence>
<dbReference type="GO" id="GO:0007601">
    <property type="term" value="P:visual perception"/>
    <property type="evidence" value="ECO:0007669"/>
    <property type="project" value="InterPro"/>
</dbReference>
<evidence type="ECO:0000313" key="6">
    <source>
        <dbReference type="EMBL" id="KAK7913759.1"/>
    </source>
</evidence>